<name>A0A1I4QVM4_9HYPH</name>
<keyword evidence="3" id="KW-1185">Reference proteome</keyword>
<dbReference type="GO" id="GO:0005506">
    <property type="term" value="F:iron ion binding"/>
    <property type="evidence" value="ECO:0007669"/>
    <property type="project" value="UniProtKB-ARBA"/>
</dbReference>
<dbReference type="PANTHER" id="PTHR20883">
    <property type="entry name" value="PHYTANOYL-COA DIOXYGENASE DOMAIN CONTAINING 1"/>
    <property type="match status" value="1"/>
</dbReference>
<proteinExistence type="predicted"/>
<dbReference type="EMBL" id="FOTK01000031">
    <property type="protein sequence ID" value="SFM43756.1"/>
    <property type="molecule type" value="Genomic_DNA"/>
</dbReference>
<dbReference type="Pfam" id="PF05721">
    <property type="entry name" value="PhyH"/>
    <property type="match status" value="1"/>
</dbReference>
<dbReference type="STRING" id="582667.SAMN05192568_103147"/>
<sequence length="206" mass="22915">MKITEVPAEAFSGPIKINDLFLNSDIVRACTLDERLSTILGELLDGDPMVCNSLNFIYGSTQGAHYDSWFMAPPVKDKIVAASICLDENAEDNGPVFLYPGSHTIPPYIFPHGKIAKLDADLGPALRYVEETSRDIEPVTFYGQPGDVLIWHGQVLHGGSPIKNPSRTRRSLVTHYWRAKDYRSSLRTKITKNGYVIKRAHQEAAS</sequence>
<protein>
    <submittedName>
        <fullName evidence="2">Phytanoyl-CoA dioxygenase (PhyH)</fullName>
    </submittedName>
</protein>
<dbReference type="GO" id="GO:0016706">
    <property type="term" value="F:2-oxoglutarate-dependent dioxygenase activity"/>
    <property type="evidence" value="ECO:0007669"/>
    <property type="project" value="UniProtKB-ARBA"/>
</dbReference>
<evidence type="ECO:0000313" key="2">
    <source>
        <dbReference type="EMBL" id="SFM43756.1"/>
    </source>
</evidence>
<evidence type="ECO:0000256" key="1">
    <source>
        <dbReference type="ARBA" id="ARBA00001954"/>
    </source>
</evidence>
<keyword evidence="2" id="KW-0223">Dioxygenase</keyword>
<keyword evidence="2" id="KW-0560">Oxidoreductase</keyword>
<dbReference type="Gene3D" id="2.60.120.620">
    <property type="entry name" value="q2cbj1_9rhob like domain"/>
    <property type="match status" value="1"/>
</dbReference>
<gene>
    <name evidence="2" type="ORF">SAMN05192568_103147</name>
</gene>
<dbReference type="Proteomes" id="UP000199048">
    <property type="component" value="Unassembled WGS sequence"/>
</dbReference>
<dbReference type="InterPro" id="IPR008775">
    <property type="entry name" value="Phytyl_CoA_dOase-like"/>
</dbReference>
<dbReference type="SUPFAM" id="SSF51197">
    <property type="entry name" value="Clavaminate synthase-like"/>
    <property type="match status" value="1"/>
</dbReference>
<dbReference type="PANTHER" id="PTHR20883:SF48">
    <property type="entry name" value="ECTOINE DIOXYGENASE"/>
    <property type="match status" value="1"/>
</dbReference>
<comment type="cofactor">
    <cofactor evidence="1">
        <name>Fe(2+)</name>
        <dbReference type="ChEBI" id="CHEBI:29033"/>
    </cofactor>
</comment>
<accession>A0A1I4QVM4</accession>
<dbReference type="AlphaFoldDB" id="A0A1I4QVM4"/>
<evidence type="ECO:0000313" key="3">
    <source>
        <dbReference type="Proteomes" id="UP000199048"/>
    </source>
</evidence>
<organism evidence="2 3">
    <name type="scientific">Methylobacterium pseudosasicola</name>
    <dbReference type="NCBI Taxonomy" id="582667"/>
    <lineage>
        <taxon>Bacteria</taxon>
        <taxon>Pseudomonadati</taxon>
        <taxon>Pseudomonadota</taxon>
        <taxon>Alphaproteobacteria</taxon>
        <taxon>Hyphomicrobiales</taxon>
        <taxon>Methylobacteriaceae</taxon>
        <taxon>Methylobacterium</taxon>
    </lineage>
</organism>
<reference evidence="3" key="1">
    <citation type="submission" date="2016-10" db="EMBL/GenBank/DDBJ databases">
        <authorList>
            <person name="Varghese N."/>
            <person name="Submissions S."/>
        </authorList>
    </citation>
    <scope>NUCLEOTIDE SEQUENCE [LARGE SCALE GENOMIC DNA]</scope>
    <source>
        <strain evidence="3">BL36</strain>
    </source>
</reference>